<keyword evidence="3" id="KW-1185">Reference proteome</keyword>
<reference evidence="3" key="1">
    <citation type="submission" date="2016-06" db="EMBL/GenBank/DDBJ databases">
        <title>Parallel loss of symbiosis genes in relatives of nitrogen-fixing non-legume Parasponia.</title>
        <authorList>
            <person name="Van Velzen R."/>
            <person name="Holmer R."/>
            <person name="Bu F."/>
            <person name="Rutten L."/>
            <person name="Van Zeijl A."/>
            <person name="Liu W."/>
            <person name="Santuari L."/>
            <person name="Cao Q."/>
            <person name="Sharma T."/>
            <person name="Shen D."/>
            <person name="Roswanjaya Y."/>
            <person name="Wardhani T."/>
            <person name="Kalhor M.S."/>
            <person name="Jansen J."/>
            <person name="Van den Hoogen J."/>
            <person name="Gungor B."/>
            <person name="Hartog M."/>
            <person name="Hontelez J."/>
            <person name="Verver J."/>
            <person name="Yang W.-C."/>
            <person name="Schijlen E."/>
            <person name="Repin R."/>
            <person name="Schilthuizen M."/>
            <person name="Schranz E."/>
            <person name="Heidstra R."/>
            <person name="Miyata K."/>
            <person name="Fedorova E."/>
            <person name="Kohlen W."/>
            <person name="Bisseling T."/>
            <person name="Smit S."/>
            <person name="Geurts R."/>
        </authorList>
    </citation>
    <scope>NUCLEOTIDE SEQUENCE [LARGE SCALE GENOMIC DNA]</scope>
    <source>
        <strain evidence="3">cv. WU1-14</strain>
    </source>
</reference>
<dbReference type="Proteomes" id="UP000237105">
    <property type="component" value="Unassembled WGS sequence"/>
</dbReference>
<dbReference type="OrthoDB" id="1938551at2759"/>
<organism evidence="2 3">
    <name type="scientific">Parasponia andersonii</name>
    <name type="common">Sponia andersonii</name>
    <dbReference type="NCBI Taxonomy" id="3476"/>
    <lineage>
        <taxon>Eukaryota</taxon>
        <taxon>Viridiplantae</taxon>
        <taxon>Streptophyta</taxon>
        <taxon>Embryophyta</taxon>
        <taxon>Tracheophyta</taxon>
        <taxon>Spermatophyta</taxon>
        <taxon>Magnoliopsida</taxon>
        <taxon>eudicotyledons</taxon>
        <taxon>Gunneridae</taxon>
        <taxon>Pentapetalae</taxon>
        <taxon>rosids</taxon>
        <taxon>fabids</taxon>
        <taxon>Rosales</taxon>
        <taxon>Cannabaceae</taxon>
        <taxon>Parasponia</taxon>
    </lineage>
</organism>
<proteinExistence type="predicted"/>
<name>A0A2P5ADL3_PARAD</name>
<evidence type="ECO:0008006" key="4">
    <source>
        <dbReference type="Google" id="ProtNLM"/>
    </source>
</evidence>
<dbReference type="AlphaFoldDB" id="A0A2P5ADL3"/>
<dbReference type="EMBL" id="JXTB01000650">
    <property type="protein sequence ID" value="PON34612.1"/>
    <property type="molecule type" value="Genomic_DNA"/>
</dbReference>
<protein>
    <recommendedName>
        <fullName evidence="4">Endonuclease/exonuclease/phosphatase</fullName>
    </recommendedName>
</protein>
<evidence type="ECO:0000313" key="2">
    <source>
        <dbReference type="EMBL" id="PON34612.1"/>
    </source>
</evidence>
<evidence type="ECO:0000256" key="1">
    <source>
        <dbReference type="SAM" id="MobiDB-lite"/>
    </source>
</evidence>
<sequence length="174" mass="19566">MTWNNGRDNLPNFQERIDRAITVTSGKSLFKNHSISNLDFWGSDHRALCIELEGNNCCDKGRAWVDVHQNSNSRALNGWDSPKEDSRNSKMSQLTLSSFPPGDVNTKFFHLKASNRRKKNFITGLEDNASSWKIKENEITSIVEDYFRDLFSSSCVSSDALGSVASVVEPEITS</sequence>
<accession>A0A2P5ADL3</accession>
<feature type="region of interest" description="Disordered" evidence="1">
    <location>
        <begin position="75"/>
        <end position="95"/>
    </location>
</feature>
<gene>
    <name evidence="2" type="ORF">PanWU01x14_342780</name>
</gene>
<comment type="caution">
    <text evidence="2">The sequence shown here is derived from an EMBL/GenBank/DDBJ whole genome shotgun (WGS) entry which is preliminary data.</text>
</comment>
<evidence type="ECO:0000313" key="3">
    <source>
        <dbReference type="Proteomes" id="UP000237105"/>
    </source>
</evidence>